<proteinExistence type="predicted"/>
<feature type="compositionally biased region" description="Basic residues" evidence="1">
    <location>
        <begin position="164"/>
        <end position="175"/>
    </location>
</feature>
<evidence type="ECO:0008006" key="4">
    <source>
        <dbReference type="Google" id="ProtNLM"/>
    </source>
</evidence>
<evidence type="ECO:0000313" key="2">
    <source>
        <dbReference type="EMBL" id="VEN48938.1"/>
    </source>
</evidence>
<feature type="compositionally biased region" description="Basic residues" evidence="1">
    <location>
        <begin position="145"/>
        <end position="154"/>
    </location>
</feature>
<feature type="region of interest" description="Disordered" evidence="1">
    <location>
        <begin position="472"/>
        <end position="494"/>
    </location>
</feature>
<feature type="compositionally biased region" description="Pro residues" evidence="1">
    <location>
        <begin position="223"/>
        <end position="250"/>
    </location>
</feature>
<dbReference type="EMBL" id="CAACVG010008201">
    <property type="protein sequence ID" value="VEN48938.1"/>
    <property type="molecule type" value="Genomic_DNA"/>
</dbReference>
<dbReference type="Proteomes" id="UP000410492">
    <property type="component" value="Unassembled WGS sequence"/>
</dbReference>
<dbReference type="InterPro" id="IPR043407">
    <property type="entry name" value="Nkap_D1"/>
</dbReference>
<reference evidence="2 3" key="1">
    <citation type="submission" date="2019-01" db="EMBL/GenBank/DDBJ databases">
        <authorList>
            <person name="Sayadi A."/>
        </authorList>
    </citation>
    <scope>NUCLEOTIDE SEQUENCE [LARGE SCALE GENOMIC DNA]</scope>
</reference>
<protein>
    <recommendedName>
        <fullName evidence="4">Serine/arginine repetitive matrix protein 1</fullName>
    </recommendedName>
</protein>
<feature type="compositionally biased region" description="Basic residues" evidence="1">
    <location>
        <begin position="196"/>
        <end position="206"/>
    </location>
</feature>
<dbReference type="AlphaFoldDB" id="A0A653CML3"/>
<feature type="compositionally biased region" description="Basic residues" evidence="1">
    <location>
        <begin position="481"/>
        <end position="494"/>
    </location>
</feature>
<feature type="compositionally biased region" description="Pro residues" evidence="1">
    <location>
        <begin position="111"/>
        <end position="131"/>
    </location>
</feature>
<dbReference type="PANTHER" id="PTHR46940:SF1">
    <property type="entry name" value="NKAP DOMAIN CONTAINING 1"/>
    <property type="match status" value="1"/>
</dbReference>
<feature type="compositionally biased region" description="Low complexity" evidence="1">
    <location>
        <begin position="176"/>
        <end position="195"/>
    </location>
</feature>
<feature type="compositionally biased region" description="Basic and acidic residues" evidence="1">
    <location>
        <begin position="65"/>
        <end position="79"/>
    </location>
</feature>
<feature type="compositionally biased region" description="Basic and acidic residues" evidence="1">
    <location>
        <begin position="16"/>
        <end position="26"/>
    </location>
</feature>
<accession>A0A653CML3</accession>
<dbReference type="Pfam" id="PF15692">
    <property type="entry name" value="NKAP"/>
    <property type="match status" value="1"/>
</dbReference>
<organism evidence="2 3">
    <name type="scientific">Callosobruchus maculatus</name>
    <name type="common">Southern cowpea weevil</name>
    <name type="synonym">Pulse bruchid</name>
    <dbReference type="NCBI Taxonomy" id="64391"/>
    <lineage>
        <taxon>Eukaryota</taxon>
        <taxon>Metazoa</taxon>
        <taxon>Ecdysozoa</taxon>
        <taxon>Arthropoda</taxon>
        <taxon>Hexapoda</taxon>
        <taxon>Insecta</taxon>
        <taxon>Pterygota</taxon>
        <taxon>Neoptera</taxon>
        <taxon>Endopterygota</taxon>
        <taxon>Coleoptera</taxon>
        <taxon>Polyphaga</taxon>
        <taxon>Cucujiformia</taxon>
        <taxon>Chrysomeloidea</taxon>
        <taxon>Chrysomelidae</taxon>
        <taxon>Bruchinae</taxon>
        <taxon>Bruchini</taxon>
        <taxon>Callosobruchus</taxon>
    </lineage>
</organism>
<dbReference type="PANTHER" id="PTHR46940">
    <property type="entry name" value="NKAP DOMAIN-CONTAINING 1"/>
    <property type="match status" value="1"/>
</dbReference>
<feature type="compositionally biased region" description="Low complexity" evidence="1">
    <location>
        <begin position="322"/>
        <end position="335"/>
    </location>
</feature>
<evidence type="ECO:0000256" key="1">
    <source>
        <dbReference type="SAM" id="MobiDB-lite"/>
    </source>
</evidence>
<evidence type="ECO:0000313" key="3">
    <source>
        <dbReference type="Proteomes" id="UP000410492"/>
    </source>
</evidence>
<dbReference type="OrthoDB" id="8197488at2759"/>
<feature type="compositionally biased region" description="Basic residues" evidence="1">
    <location>
        <begin position="1"/>
        <end position="15"/>
    </location>
</feature>
<name>A0A653CML3_CALMS</name>
<sequence length="494" mass="55883">MSSRRRSRSRSRSRDKKIPSKLRMDTKPPQPRITDPSLPAGRRREIDNVMKKARAQKSPTSGAFWDKKLLEVEAKDPNRWRHSGYKSLYMDGSRSPSPRSRSRSRSRTRSPLPPRRSPRSPPPMRRSPRSPPYRARSPRSPPPRRTSRGRRSSSARRPPSPAPPHHRPPSPRSPRRSPSNSSISSCSDESCSVCSPKHHRGARSRSRSFSPAHVPVKGRLGRPPSPPPKRVGRPMTPPTMPRPKILPPSDRPTDPRRQPPPPRPRGAGGEVIDVRGVRPSKLPPAQSGAGTKKKPPPPGEKQKPMLLKRIKKERTGPKRPGSPESTASDDSAASSPSPPPAPIVATTSMPLSERFSKIAQWSADRERRGDIENMRITKTGGSMKVMVGEEYLYGSPTRSLSPIPSGHFPDKLLTAAQSRTASWEDVRVRYQYYKELGYLRDLTLDDYIKWEEWWYKYQDWLANERHYEHWLSTHGGTSGGNRRRRRKPASQRLN</sequence>
<gene>
    <name evidence="2" type="ORF">CALMAC_LOCUS10215</name>
</gene>
<keyword evidence="3" id="KW-1185">Reference proteome</keyword>
<feature type="region of interest" description="Disordered" evidence="1">
    <location>
        <begin position="1"/>
        <end position="349"/>
    </location>
</feature>